<dbReference type="Pfam" id="PF25540">
    <property type="entry name" value="DUF7923"/>
    <property type="match status" value="1"/>
</dbReference>
<dbReference type="OrthoDB" id="3512845at2759"/>
<dbReference type="InterPro" id="IPR057683">
    <property type="entry name" value="DUF7923"/>
</dbReference>
<accession>A0A9P4QH90</accession>
<proteinExistence type="predicted"/>
<evidence type="ECO:0000313" key="3">
    <source>
        <dbReference type="EMBL" id="KAF2724851.1"/>
    </source>
</evidence>
<organism evidence="3 4">
    <name type="scientific">Polychaeton citri CBS 116435</name>
    <dbReference type="NCBI Taxonomy" id="1314669"/>
    <lineage>
        <taxon>Eukaryota</taxon>
        <taxon>Fungi</taxon>
        <taxon>Dikarya</taxon>
        <taxon>Ascomycota</taxon>
        <taxon>Pezizomycotina</taxon>
        <taxon>Dothideomycetes</taxon>
        <taxon>Dothideomycetidae</taxon>
        <taxon>Capnodiales</taxon>
        <taxon>Capnodiaceae</taxon>
        <taxon>Polychaeton</taxon>
    </lineage>
</organism>
<feature type="domain" description="Tandem CCCH zinc finger" evidence="2">
    <location>
        <begin position="373"/>
        <end position="431"/>
    </location>
</feature>
<dbReference type="PANTHER" id="PTHR37543:SF1">
    <property type="entry name" value="CCCH ZINC FINGER DNA BINDING PROTEIN (AFU_ORTHOLOGUE AFUA_5G12760)"/>
    <property type="match status" value="1"/>
</dbReference>
<dbReference type="InterPro" id="IPR057654">
    <property type="entry name" value="Znf-CCCH_tandem"/>
</dbReference>
<gene>
    <name evidence="3" type="ORF">K431DRAFT_216930</name>
</gene>
<evidence type="ECO:0000259" key="1">
    <source>
        <dbReference type="Pfam" id="PF25540"/>
    </source>
</evidence>
<dbReference type="AlphaFoldDB" id="A0A9P4QH90"/>
<name>A0A9P4QH90_9PEZI</name>
<dbReference type="Pfam" id="PF25543">
    <property type="entry name" value="zf-CCCH_tandem"/>
    <property type="match status" value="1"/>
</dbReference>
<dbReference type="PANTHER" id="PTHR37543">
    <property type="entry name" value="CCCH ZINC FINGER DNA BINDING PROTEIN (AFU_ORTHOLOGUE AFUA_5G12760)"/>
    <property type="match status" value="1"/>
</dbReference>
<protein>
    <recommendedName>
        <fullName evidence="5">C3H1-type domain-containing protein</fullName>
    </recommendedName>
</protein>
<reference evidence="3" key="1">
    <citation type="journal article" date="2020" name="Stud. Mycol.">
        <title>101 Dothideomycetes genomes: a test case for predicting lifestyles and emergence of pathogens.</title>
        <authorList>
            <person name="Haridas S."/>
            <person name="Albert R."/>
            <person name="Binder M."/>
            <person name="Bloem J."/>
            <person name="Labutti K."/>
            <person name="Salamov A."/>
            <person name="Andreopoulos B."/>
            <person name="Baker S."/>
            <person name="Barry K."/>
            <person name="Bills G."/>
            <person name="Bluhm B."/>
            <person name="Cannon C."/>
            <person name="Castanera R."/>
            <person name="Culley D."/>
            <person name="Daum C."/>
            <person name="Ezra D."/>
            <person name="Gonzalez J."/>
            <person name="Henrissat B."/>
            <person name="Kuo A."/>
            <person name="Liang C."/>
            <person name="Lipzen A."/>
            <person name="Lutzoni F."/>
            <person name="Magnuson J."/>
            <person name="Mondo S."/>
            <person name="Nolan M."/>
            <person name="Ohm R."/>
            <person name="Pangilinan J."/>
            <person name="Park H.-J."/>
            <person name="Ramirez L."/>
            <person name="Alfaro M."/>
            <person name="Sun H."/>
            <person name="Tritt A."/>
            <person name="Yoshinaga Y."/>
            <person name="Zwiers L.-H."/>
            <person name="Turgeon B."/>
            <person name="Goodwin S."/>
            <person name="Spatafora J."/>
            <person name="Crous P."/>
            <person name="Grigoriev I."/>
        </authorList>
    </citation>
    <scope>NUCLEOTIDE SEQUENCE</scope>
    <source>
        <strain evidence="3">CBS 116435</strain>
    </source>
</reference>
<evidence type="ECO:0000259" key="2">
    <source>
        <dbReference type="Pfam" id="PF25543"/>
    </source>
</evidence>
<keyword evidence="4" id="KW-1185">Reference proteome</keyword>
<evidence type="ECO:0008006" key="5">
    <source>
        <dbReference type="Google" id="ProtNLM"/>
    </source>
</evidence>
<feature type="domain" description="DUF7923" evidence="1">
    <location>
        <begin position="2"/>
        <end position="184"/>
    </location>
</feature>
<comment type="caution">
    <text evidence="3">The sequence shown here is derived from an EMBL/GenBank/DDBJ whole genome shotgun (WGS) entry which is preliminary data.</text>
</comment>
<dbReference type="EMBL" id="MU003770">
    <property type="protein sequence ID" value="KAF2724851.1"/>
    <property type="molecule type" value="Genomic_DNA"/>
</dbReference>
<dbReference type="Proteomes" id="UP000799441">
    <property type="component" value="Unassembled WGS sequence"/>
</dbReference>
<sequence length="444" mass="49449">MQRRDPFVLVLIDGDGMVFDNVYLREGEAGGKKAAADLHDAVAQWATKEMEFPEDTRIVARIYANLDGLADVCARAGLVENPTRFQYFARGLTRGKTGFDFVDVGPGKDRADAKICSGFRLHLYDYHCRQILLGCSHDNGYARLLDEYTSDDKALHRVTLLEGVPFGKELDVLPFSKKKLGTIFRESKINLSPRLGHLDVHEAAVRRPSATLKPTSSPFMPVNGVMEGSRPATPITTYVKNMSDTTQSNHARHLPLAPSTPLSEHLDKATTSWVTVVRSGKKPVHSQNITTTSQPNVNATEVKPVVIRRNRKGQRIDPALTQYDDDDFKRLKAMKLCNRHYLLPDGCHIDHQTPGMCTYRHDLKLNKAQMNIIRAVARETPCRNGTGCDDVHCMQGHHCPFPKATEGSMRGLGCQNVERCAFPREMHGVDNNPVRLVDASGGLR</sequence>
<evidence type="ECO:0000313" key="4">
    <source>
        <dbReference type="Proteomes" id="UP000799441"/>
    </source>
</evidence>